<dbReference type="AlphaFoldDB" id="A0AAX4P8G4"/>
<proteinExistence type="predicted"/>
<sequence>MVVGLVPKLGGMAVVATLQFALRRRQRRNAVLASALLSAPLAGPHLVLEPVCAVYVLRQLLRWAGHPAARQLAFLDRACPLLLDYLRTILRARGLRRRGEADGTDKSKEIATLWEERHEVGAAELHSILEDLGGFYLKVGQVFGIKQDLLPACYTRRLRTLFDQCKADEASYVAQVLSREFGRGDASELFASFDSAPLASATIAQVHLARSRTGQKLAVKVLHKGVRELMERDLANMIWFAELVQERLGLRFNVDQLSILREYRAIVPAEFDFKSEVAYMERIGTRLRLSSSEAAGRVVTPTAVPELCGGKVITMTFLEGPTFAQILDEQERMRDFSGGGDPEPAERLNLESFRPQELLSCLLVAYGEQIFEEGVFHGDPHPGNLVWVRDQNEVGLIDFGECKELDDRTVGLLAKMTVALAAGGRETIADCLDATGVVVEGVANDFKATVATILFDCRMDLPEAHLSPFDENAPEEMRLVSVRTVPEDVFMVIRVVALLRGLMAAFSCDLSASRAWEPFARRALKRLGIPSPVPERGPTVGHHTAASPAPSSSSIRSIIRDMKLLARWMSQRGLPHDRLSLTPLAVHGVTNIRRLAELTMTKDPILDSALARFSREDQRRAKELAVEQEREGIWRDQARAKLQKLEGVQKTTKKKSFKSRLKRLFVSAS</sequence>
<accession>A0AAX4P8G4</accession>
<dbReference type="PANTHER" id="PTHR43173">
    <property type="entry name" value="ABC1 FAMILY PROTEIN"/>
    <property type="match status" value="1"/>
</dbReference>
<gene>
    <name evidence="3" type="ORF">HKI87_05g37840</name>
</gene>
<protein>
    <submittedName>
        <fullName evidence="3">UbiB-like protein kinase</fullName>
    </submittedName>
</protein>
<evidence type="ECO:0000259" key="2">
    <source>
        <dbReference type="Pfam" id="PF03109"/>
    </source>
</evidence>
<feature type="domain" description="ABC1 atypical kinase-like" evidence="2">
    <location>
        <begin position="161"/>
        <end position="429"/>
    </location>
</feature>
<evidence type="ECO:0000313" key="3">
    <source>
        <dbReference type="EMBL" id="WZN62248.1"/>
    </source>
</evidence>
<organism evidence="3 4">
    <name type="scientific">Chloropicon roscoffensis</name>
    <dbReference type="NCBI Taxonomy" id="1461544"/>
    <lineage>
        <taxon>Eukaryota</taxon>
        <taxon>Viridiplantae</taxon>
        <taxon>Chlorophyta</taxon>
        <taxon>Chloropicophyceae</taxon>
        <taxon>Chloropicales</taxon>
        <taxon>Chloropicaceae</taxon>
        <taxon>Chloropicon</taxon>
    </lineage>
</organism>
<dbReference type="CDD" id="cd05121">
    <property type="entry name" value="ABC1_ADCK3-like"/>
    <property type="match status" value="1"/>
</dbReference>
<keyword evidence="4" id="KW-1185">Reference proteome</keyword>
<feature type="region of interest" description="Disordered" evidence="1">
    <location>
        <begin position="530"/>
        <end position="553"/>
    </location>
</feature>
<evidence type="ECO:0000313" key="4">
    <source>
        <dbReference type="Proteomes" id="UP001472866"/>
    </source>
</evidence>
<keyword evidence="3" id="KW-0808">Transferase</keyword>
<dbReference type="EMBL" id="CP151505">
    <property type="protein sequence ID" value="WZN62248.1"/>
    <property type="molecule type" value="Genomic_DNA"/>
</dbReference>
<keyword evidence="3" id="KW-0418">Kinase</keyword>
<dbReference type="Proteomes" id="UP001472866">
    <property type="component" value="Chromosome 05"/>
</dbReference>
<dbReference type="PANTHER" id="PTHR43173:SF12">
    <property type="entry name" value="PROTEIN KINASE SUPERFAMILY PROTEIN"/>
    <property type="match status" value="1"/>
</dbReference>
<dbReference type="SUPFAM" id="SSF56112">
    <property type="entry name" value="Protein kinase-like (PK-like)"/>
    <property type="match status" value="1"/>
</dbReference>
<name>A0AAX4P8G4_9CHLO</name>
<dbReference type="Pfam" id="PF03109">
    <property type="entry name" value="ABC1"/>
    <property type="match status" value="1"/>
</dbReference>
<dbReference type="InterPro" id="IPR004147">
    <property type="entry name" value="ABC1_dom"/>
</dbReference>
<reference evidence="3 4" key="1">
    <citation type="submission" date="2024-03" db="EMBL/GenBank/DDBJ databases">
        <title>Complete genome sequence of the green alga Chloropicon roscoffensis RCC1871.</title>
        <authorList>
            <person name="Lemieux C."/>
            <person name="Pombert J.-F."/>
            <person name="Otis C."/>
            <person name="Turmel M."/>
        </authorList>
    </citation>
    <scope>NUCLEOTIDE SEQUENCE [LARGE SCALE GENOMIC DNA]</scope>
    <source>
        <strain evidence="3 4">RCC1871</strain>
    </source>
</reference>
<dbReference type="InterPro" id="IPR051130">
    <property type="entry name" value="Mito_struct-func_regulator"/>
</dbReference>
<evidence type="ECO:0000256" key="1">
    <source>
        <dbReference type="SAM" id="MobiDB-lite"/>
    </source>
</evidence>
<dbReference type="InterPro" id="IPR011009">
    <property type="entry name" value="Kinase-like_dom_sf"/>
</dbReference>
<dbReference type="GO" id="GO:0016301">
    <property type="term" value="F:kinase activity"/>
    <property type="evidence" value="ECO:0007669"/>
    <property type="project" value="UniProtKB-KW"/>
</dbReference>